<dbReference type="Gene3D" id="3.30.920.70">
    <property type="match status" value="1"/>
</dbReference>
<evidence type="ECO:0000313" key="2">
    <source>
        <dbReference type="EMBL" id="GBG20449.1"/>
    </source>
</evidence>
<comment type="caution">
    <text evidence="2">The sequence shown here is derived from an EMBL/GenBank/DDBJ whole genome shotgun (WGS) entry which is preliminary data.</text>
</comment>
<evidence type="ECO:0000313" key="3">
    <source>
        <dbReference type="Proteomes" id="UP000245124"/>
    </source>
</evidence>
<dbReference type="OrthoDB" id="1444132at2"/>
<reference evidence="2 3" key="1">
    <citation type="submission" date="2017-06" db="EMBL/GenBank/DDBJ databases">
        <title>Genome sequencing of cyanobaciteial culture collection at National Institute for Environmental Studies (NIES).</title>
        <authorList>
            <person name="Hirose Y."/>
            <person name="Shimura Y."/>
            <person name="Fujisawa T."/>
            <person name="Nakamura Y."/>
            <person name="Kawachi M."/>
        </authorList>
    </citation>
    <scope>NUCLEOTIDE SEQUENCE [LARGE SCALE GENOMIC DNA]</scope>
    <source>
        <strain evidence="2 3">NIES-4072</strain>
    </source>
</reference>
<dbReference type="InterPro" id="IPR040614">
    <property type="entry name" value="VCH_CASS14"/>
</dbReference>
<keyword evidence="3" id="KW-1185">Reference proteome</keyword>
<proteinExistence type="predicted"/>
<accession>A0A2R5FQZ5</accession>
<sequence>MPLEVTDIQTLKSYIDGVMERADHHAGGVNEISLALAGAIVWRKDNEPIKVMVRDGETKNVLWVKINHTPYAFSYNHTTGEIELRERSIRGKILHTFSNKTPVSQVKQIFESL</sequence>
<gene>
    <name evidence="2" type="ORF">NIES4072_41270</name>
</gene>
<feature type="domain" description="Integron cassette protein VCH-CASS1 chain" evidence="1">
    <location>
        <begin position="11"/>
        <end position="104"/>
    </location>
</feature>
<dbReference type="Proteomes" id="UP000245124">
    <property type="component" value="Unassembled WGS sequence"/>
</dbReference>
<organism evidence="2 3">
    <name type="scientific">Nostoc commune NIES-4072</name>
    <dbReference type="NCBI Taxonomy" id="2005467"/>
    <lineage>
        <taxon>Bacteria</taxon>
        <taxon>Bacillati</taxon>
        <taxon>Cyanobacteriota</taxon>
        <taxon>Cyanophyceae</taxon>
        <taxon>Nostocales</taxon>
        <taxon>Nostocaceae</taxon>
        <taxon>Nostoc</taxon>
    </lineage>
</organism>
<dbReference type="Pfam" id="PF18315">
    <property type="entry name" value="VCH_CASS14"/>
    <property type="match status" value="1"/>
</dbReference>
<name>A0A2R5FQZ5_NOSCO</name>
<evidence type="ECO:0000259" key="1">
    <source>
        <dbReference type="Pfam" id="PF18315"/>
    </source>
</evidence>
<dbReference type="EMBL" id="BDUD01000001">
    <property type="protein sequence ID" value="GBG20449.1"/>
    <property type="molecule type" value="Genomic_DNA"/>
</dbReference>
<dbReference type="AlphaFoldDB" id="A0A2R5FQZ5"/>
<protein>
    <recommendedName>
        <fullName evidence="1">Integron cassette protein VCH-CASS1 chain domain-containing protein</fullName>
    </recommendedName>
</protein>
<dbReference type="RefSeq" id="WP_109010390.1">
    <property type="nucleotide sequence ID" value="NZ_BDUD01000001.1"/>
</dbReference>